<dbReference type="InterPro" id="IPR022085">
    <property type="entry name" value="OpdG"/>
</dbReference>
<dbReference type="HOGENOM" id="CLU_1219938_0_0_1"/>
<name>E9EGH3_METAQ</name>
<dbReference type="Pfam" id="PF12311">
    <property type="entry name" value="DUF3632"/>
    <property type="match status" value="1"/>
</dbReference>
<dbReference type="AlphaFoldDB" id="E9EGH3"/>
<accession>E9EGH3</accession>
<dbReference type="EMBL" id="GL698595">
    <property type="protein sequence ID" value="EFY84987.1"/>
    <property type="molecule type" value="Genomic_DNA"/>
</dbReference>
<proteinExistence type="predicted"/>
<sequence length="227" mass="26541">MAEQQIDFSRLRNRDELVIDELVNKFLLAADAPPRTPDRREKIIEFFSCIQHFSKTGHVLCVFTTLIRLASCIPHDHSWQRDLATVFEQMFENVVGWKKLDEFEKQLEKRWIFNPWCSDEQILNDIKTFQVDEWINLNAFVAGLYGELGRGFSSFASSGMSLALDTWNDKPEEWIHDEKIFDYCWRALDSMDEIEKKLLSGLKFVIDADENVRVVNCQEELDSAHAT</sequence>
<gene>
    <name evidence="1" type="ORF">MAC_08971</name>
</gene>
<evidence type="ECO:0000313" key="1">
    <source>
        <dbReference type="EMBL" id="EFY84987.1"/>
    </source>
</evidence>
<dbReference type="InParanoid" id="E9EGH3"/>
<organism evidence="2">
    <name type="scientific">Metarhizium acridum (strain CQMa 102)</name>
    <dbReference type="NCBI Taxonomy" id="655827"/>
    <lineage>
        <taxon>Eukaryota</taxon>
        <taxon>Fungi</taxon>
        <taxon>Dikarya</taxon>
        <taxon>Ascomycota</taxon>
        <taxon>Pezizomycotina</taxon>
        <taxon>Sordariomycetes</taxon>
        <taxon>Hypocreomycetidae</taxon>
        <taxon>Hypocreales</taxon>
        <taxon>Clavicipitaceae</taxon>
        <taxon>Metarhizium</taxon>
    </lineage>
</organism>
<keyword evidence="2" id="KW-1185">Reference proteome</keyword>
<evidence type="ECO:0000313" key="2">
    <source>
        <dbReference type="Proteomes" id="UP000002499"/>
    </source>
</evidence>
<protein>
    <submittedName>
        <fullName evidence="1">Uncharacterized protein</fullName>
    </submittedName>
</protein>
<reference evidence="1 2" key="1">
    <citation type="journal article" date="2011" name="PLoS Genet.">
        <title>Genome sequencing and comparative transcriptomics of the model entomopathogenic fungi Metarhizium anisopliae and M. acridum.</title>
        <authorList>
            <person name="Gao Q."/>
            <person name="Jin K."/>
            <person name="Ying S.H."/>
            <person name="Zhang Y."/>
            <person name="Xiao G."/>
            <person name="Shang Y."/>
            <person name="Duan Z."/>
            <person name="Hu X."/>
            <person name="Xie X.Q."/>
            <person name="Zhou G."/>
            <person name="Peng G."/>
            <person name="Luo Z."/>
            <person name="Huang W."/>
            <person name="Wang B."/>
            <person name="Fang W."/>
            <person name="Wang S."/>
            <person name="Zhong Y."/>
            <person name="Ma L.J."/>
            <person name="St Leger R.J."/>
            <person name="Zhao G.P."/>
            <person name="Pei Y."/>
            <person name="Feng M.G."/>
            <person name="Xia Y."/>
            <person name="Wang C."/>
        </authorList>
    </citation>
    <scope>NUCLEOTIDE SEQUENCE [LARGE SCALE GENOMIC DNA]</scope>
    <source>
        <strain evidence="1 2">CQMa 102</strain>
    </source>
</reference>
<dbReference type="Proteomes" id="UP000002499">
    <property type="component" value="Unassembled WGS sequence"/>
</dbReference>
<dbReference type="OrthoDB" id="4941430at2759"/>